<name>A0A3N6N7I8_9CYAN</name>
<reference evidence="1 2" key="1">
    <citation type="journal article" date="2018" name="ACS Chem. Biol.">
        <title>Ketoreductase domain dysfunction expands chemodiversity: malyngamide biosynthesis in the cyanobacterium Okeania hirsuta.</title>
        <authorList>
            <person name="Moss N.A."/>
            <person name="Leao T."/>
            <person name="Rankin M."/>
            <person name="McCullough T.M."/>
            <person name="Qu P."/>
            <person name="Korobeynikov A."/>
            <person name="Smith J.L."/>
            <person name="Gerwick L."/>
            <person name="Gerwick W.H."/>
        </authorList>
    </citation>
    <scope>NUCLEOTIDE SEQUENCE [LARGE SCALE GENOMIC DNA]</scope>
    <source>
        <strain evidence="1 2">PAB10Feb10-1</strain>
    </source>
</reference>
<evidence type="ECO:0000313" key="2">
    <source>
        <dbReference type="Proteomes" id="UP000269154"/>
    </source>
</evidence>
<evidence type="ECO:0000313" key="1">
    <source>
        <dbReference type="EMBL" id="RQH39664.1"/>
    </source>
</evidence>
<keyword evidence="2" id="KW-1185">Reference proteome</keyword>
<dbReference type="Proteomes" id="UP000269154">
    <property type="component" value="Unassembled WGS sequence"/>
</dbReference>
<accession>A0A3N6N7I8</accession>
<sequence>MTNLNSHYSDTEWIEQIHQLLFEIVRTSLSDKPKLPENLAEKALPLAQKAKIIQEKADGQVIPPDSLEWVEKVRQLLLDLSRASLADIPRLPVSMGQRSLVLAQTAKEIKDKVVEKKS</sequence>
<comment type="caution">
    <text evidence="1">The sequence shown here is derived from an EMBL/GenBank/DDBJ whole genome shotgun (WGS) entry which is preliminary data.</text>
</comment>
<dbReference type="EMBL" id="RCBY01000090">
    <property type="protein sequence ID" value="RQH39664.1"/>
    <property type="molecule type" value="Genomic_DNA"/>
</dbReference>
<gene>
    <name evidence="1" type="ORF">D5R40_16600</name>
</gene>
<proteinExistence type="predicted"/>
<dbReference type="AlphaFoldDB" id="A0A3N6N7I8"/>
<organism evidence="1 2">
    <name type="scientific">Okeania hirsuta</name>
    <dbReference type="NCBI Taxonomy" id="1458930"/>
    <lineage>
        <taxon>Bacteria</taxon>
        <taxon>Bacillati</taxon>
        <taxon>Cyanobacteriota</taxon>
        <taxon>Cyanophyceae</taxon>
        <taxon>Oscillatoriophycideae</taxon>
        <taxon>Oscillatoriales</taxon>
        <taxon>Microcoleaceae</taxon>
        <taxon>Okeania</taxon>
    </lineage>
</organism>
<protein>
    <recommendedName>
        <fullName evidence="3">Inorganic pyrophosphatase</fullName>
    </recommendedName>
</protein>
<dbReference type="OrthoDB" id="462598at2"/>
<dbReference type="RefSeq" id="WP_124147589.1">
    <property type="nucleotide sequence ID" value="NZ_CAWOKI010000296.1"/>
</dbReference>
<evidence type="ECO:0008006" key="3">
    <source>
        <dbReference type="Google" id="ProtNLM"/>
    </source>
</evidence>